<dbReference type="EMBL" id="FZOS01000024">
    <property type="protein sequence ID" value="SNS93077.1"/>
    <property type="molecule type" value="Genomic_DNA"/>
</dbReference>
<evidence type="ECO:0000313" key="1">
    <source>
        <dbReference type="EMBL" id="SNS93077.1"/>
    </source>
</evidence>
<organism evidence="1 2">
    <name type="scientific">Edaphosphingomonas laterariae</name>
    <dbReference type="NCBI Taxonomy" id="861865"/>
    <lineage>
        <taxon>Bacteria</taxon>
        <taxon>Pseudomonadati</taxon>
        <taxon>Pseudomonadota</taxon>
        <taxon>Alphaproteobacteria</taxon>
        <taxon>Sphingomonadales</taxon>
        <taxon>Rhizorhabdaceae</taxon>
        <taxon>Edaphosphingomonas</taxon>
    </lineage>
</organism>
<proteinExistence type="predicted"/>
<keyword evidence="2" id="KW-1185">Reference proteome</keyword>
<gene>
    <name evidence="1" type="ORF">SAMN06295912_12451</name>
</gene>
<dbReference type="RefSeq" id="WP_089220717.1">
    <property type="nucleotide sequence ID" value="NZ_FZOS01000024.1"/>
</dbReference>
<evidence type="ECO:0000313" key="2">
    <source>
        <dbReference type="Proteomes" id="UP000198281"/>
    </source>
</evidence>
<dbReference type="AlphaFoldDB" id="A0A239IHJ0"/>
<dbReference type="Proteomes" id="UP000198281">
    <property type="component" value="Unassembled WGS sequence"/>
</dbReference>
<name>A0A239IHJ0_9SPHN</name>
<protein>
    <submittedName>
        <fullName evidence="1">Uncharacterized protein</fullName>
    </submittedName>
</protein>
<reference evidence="2" key="1">
    <citation type="submission" date="2017-06" db="EMBL/GenBank/DDBJ databases">
        <authorList>
            <person name="Varghese N."/>
            <person name="Submissions S."/>
        </authorList>
    </citation>
    <scope>NUCLEOTIDE SEQUENCE [LARGE SCALE GENOMIC DNA]</scope>
    <source>
        <strain evidence="2">LNB2</strain>
    </source>
</reference>
<accession>A0A239IHJ0</accession>
<sequence>MAGSTGDTGKRKSDAIGEVKELAGDVAIEIAVDAVIETAWQAAAGAMDVATNVAGAALECGSAIVEGGCALGGKIVEGVADL</sequence>